<keyword evidence="1" id="KW-0051">Antiviral defense</keyword>
<name>A0ABP3YPE5_9ACTN</name>
<dbReference type="EMBL" id="BAAAHG010000001">
    <property type="protein sequence ID" value="GAA0901311.1"/>
    <property type="molecule type" value="Genomic_DNA"/>
</dbReference>
<organism evidence="5 6">
    <name type="scientific">Streptomyces thermoalcalitolerans</name>
    <dbReference type="NCBI Taxonomy" id="65605"/>
    <lineage>
        <taxon>Bacteria</taxon>
        <taxon>Bacillati</taxon>
        <taxon>Actinomycetota</taxon>
        <taxon>Actinomycetes</taxon>
        <taxon>Kitasatosporales</taxon>
        <taxon>Streptomycetaceae</taxon>
        <taxon>Streptomyces</taxon>
    </lineage>
</organism>
<dbReference type="Proteomes" id="UP001501005">
    <property type="component" value="Unassembled WGS sequence"/>
</dbReference>
<comment type="caution">
    <text evidence="5">The sequence shown here is derived from an EMBL/GenBank/DDBJ whole genome shotgun (WGS) entry which is preliminary data.</text>
</comment>
<reference evidence="6" key="1">
    <citation type="journal article" date="2019" name="Int. J. Syst. Evol. Microbiol.">
        <title>The Global Catalogue of Microorganisms (GCM) 10K type strain sequencing project: providing services to taxonomists for standard genome sequencing and annotation.</title>
        <authorList>
            <consortium name="The Broad Institute Genomics Platform"/>
            <consortium name="The Broad Institute Genome Sequencing Center for Infectious Disease"/>
            <person name="Wu L."/>
            <person name="Ma J."/>
        </authorList>
    </citation>
    <scope>NUCLEOTIDE SEQUENCE [LARGE SCALE GENOMIC DNA]</scope>
    <source>
        <strain evidence="6">JCM 10673</strain>
    </source>
</reference>
<dbReference type="RefSeq" id="WP_344045612.1">
    <property type="nucleotide sequence ID" value="NZ_BAAAHG010000001.1"/>
</dbReference>
<accession>A0ABP3YPE5</accession>
<comment type="subunit">
    <text evidence="2">Part of the Csm effector complex that includes Cas10, Csm2, Csm3, Csm4 and Csm5.</text>
</comment>
<evidence type="ECO:0000313" key="6">
    <source>
        <dbReference type="Proteomes" id="UP001501005"/>
    </source>
</evidence>
<feature type="domain" description="CRISPR type III-associated protein" evidence="4">
    <location>
        <begin position="14"/>
        <end position="165"/>
    </location>
</feature>
<dbReference type="Pfam" id="PF03787">
    <property type="entry name" value="RAMPs"/>
    <property type="match status" value="1"/>
</dbReference>
<gene>
    <name evidence="5" type="ORF">GCM10009549_02050</name>
</gene>
<keyword evidence="6" id="KW-1185">Reference proteome</keyword>
<feature type="compositionally biased region" description="Polar residues" evidence="3">
    <location>
        <begin position="190"/>
        <end position="209"/>
    </location>
</feature>
<feature type="region of interest" description="Disordered" evidence="3">
    <location>
        <begin position="188"/>
        <end position="216"/>
    </location>
</feature>
<evidence type="ECO:0000256" key="3">
    <source>
        <dbReference type="SAM" id="MobiDB-lite"/>
    </source>
</evidence>
<sequence>MTTAPQPQQLVVRIEFHGPFRVGTGLTRLGVATVDDDNPLPSASLKGLMRASARRLLPDGGPLIDRVFGAARRPSPWYWSDAVFPPDGVTRKPRARIAIDTELGVAQENHLFVADEHWARTAEFAVTKAAPLSPDETDEHLTVLACAAAGVHSLGGDRRRGLGWVTCTPLAPRLDDALLDRFEALRARTSADTSAQPAPSTPRQTSPTIRQEARRG</sequence>
<dbReference type="CDD" id="cd09726">
    <property type="entry name" value="RAMP_I_III"/>
    <property type="match status" value="1"/>
</dbReference>
<evidence type="ECO:0000259" key="4">
    <source>
        <dbReference type="Pfam" id="PF03787"/>
    </source>
</evidence>
<evidence type="ECO:0000313" key="5">
    <source>
        <dbReference type="EMBL" id="GAA0901311.1"/>
    </source>
</evidence>
<proteinExistence type="predicted"/>
<dbReference type="InterPro" id="IPR005537">
    <property type="entry name" value="RAMP_III_fam"/>
</dbReference>
<evidence type="ECO:0000256" key="2">
    <source>
        <dbReference type="ARBA" id="ARBA00093789"/>
    </source>
</evidence>
<protein>
    <recommendedName>
        <fullName evidence="4">CRISPR type III-associated protein domain-containing protein</fullName>
    </recommendedName>
</protein>
<evidence type="ECO:0000256" key="1">
    <source>
        <dbReference type="ARBA" id="ARBA00023118"/>
    </source>
</evidence>